<accession>A0A6C0LC36</accession>
<dbReference type="InterPro" id="IPR001387">
    <property type="entry name" value="Cro/C1-type_HTH"/>
</dbReference>
<evidence type="ECO:0000313" key="3">
    <source>
        <dbReference type="EMBL" id="QHU27890.1"/>
    </source>
</evidence>
<evidence type="ECO:0000259" key="2">
    <source>
        <dbReference type="PROSITE" id="PS50943"/>
    </source>
</evidence>
<dbReference type="PANTHER" id="PTHR10245:SF15">
    <property type="entry name" value="ENDOTHELIAL DIFFERENTIATION-RELATED FACTOR 1"/>
    <property type="match status" value="1"/>
</dbReference>
<dbReference type="PANTHER" id="PTHR10245">
    <property type="entry name" value="ENDOTHELIAL DIFFERENTIATION-RELATED FACTOR 1 MULTIPROTEIN BRIDGING FACTOR 1"/>
    <property type="match status" value="1"/>
</dbReference>
<reference evidence="3" key="1">
    <citation type="journal article" date="2020" name="Nature">
        <title>Giant virus diversity and host interactions through global metagenomics.</title>
        <authorList>
            <person name="Schulz F."/>
            <person name="Roux S."/>
            <person name="Paez-Espino D."/>
            <person name="Jungbluth S."/>
            <person name="Walsh D.A."/>
            <person name="Denef V.J."/>
            <person name="McMahon K.D."/>
            <person name="Konstantinidis K.T."/>
            <person name="Eloe-Fadrosh E.A."/>
            <person name="Kyrpides N.C."/>
            <person name="Woyke T."/>
        </authorList>
    </citation>
    <scope>NUCLEOTIDE SEQUENCE</scope>
    <source>
        <strain evidence="3">GVMAG-M-3300027769-26</strain>
    </source>
</reference>
<feature type="domain" description="HTH cro/C1-type" evidence="2">
    <location>
        <begin position="57"/>
        <end position="112"/>
    </location>
</feature>
<name>A0A6C0LC36_9ZZZZ</name>
<protein>
    <recommendedName>
        <fullName evidence="2">HTH cro/C1-type domain-containing protein</fullName>
    </recommendedName>
</protein>
<dbReference type="AlphaFoldDB" id="A0A6C0LC36"/>
<organism evidence="3">
    <name type="scientific">viral metagenome</name>
    <dbReference type="NCBI Taxonomy" id="1070528"/>
    <lineage>
        <taxon>unclassified sequences</taxon>
        <taxon>metagenomes</taxon>
        <taxon>organismal metagenomes</taxon>
    </lineage>
</organism>
<proteinExistence type="predicted"/>
<evidence type="ECO:0000256" key="1">
    <source>
        <dbReference type="ARBA" id="ARBA00023125"/>
    </source>
</evidence>
<dbReference type="Gene3D" id="1.10.260.40">
    <property type="entry name" value="lambda repressor-like DNA-binding domains"/>
    <property type="match status" value="1"/>
</dbReference>
<dbReference type="EMBL" id="MN740464">
    <property type="protein sequence ID" value="QHU27890.1"/>
    <property type="molecule type" value="Genomic_DNA"/>
</dbReference>
<sequence>MMSSANFQDWEPVVLKKTAVQKQINTQNQPGFKEYIKLVEEDIPKLNKITREYAQAIVDGRKALNITQKELAQKMCVKDNIIKEYENCSVVNFNLQFYKRILKALNINPKTVC</sequence>
<dbReference type="Pfam" id="PF01381">
    <property type="entry name" value="HTH_3"/>
    <property type="match status" value="1"/>
</dbReference>
<dbReference type="GO" id="GO:0003677">
    <property type="term" value="F:DNA binding"/>
    <property type="evidence" value="ECO:0007669"/>
    <property type="project" value="UniProtKB-KW"/>
</dbReference>
<keyword evidence="1" id="KW-0238">DNA-binding</keyword>
<dbReference type="InterPro" id="IPR010982">
    <property type="entry name" value="Lambda_DNA-bd_dom_sf"/>
</dbReference>
<dbReference type="PROSITE" id="PS50943">
    <property type="entry name" value="HTH_CROC1"/>
    <property type="match status" value="1"/>
</dbReference>
<dbReference type="CDD" id="cd00093">
    <property type="entry name" value="HTH_XRE"/>
    <property type="match status" value="1"/>
</dbReference>
<dbReference type="SUPFAM" id="SSF47413">
    <property type="entry name" value="lambda repressor-like DNA-binding domains"/>
    <property type="match status" value="1"/>
</dbReference>